<dbReference type="OMA" id="SENDCAP"/>
<dbReference type="InParanoid" id="A7RTL5"/>
<evidence type="ECO:0000256" key="2">
    <source>
        <dbReference type="SAM" id="SignalP"/>
    </source>
</evidence>
<proteinExistence type="predicted"/>
<dbReference type="AlphaFoldDB" id="A7RTL5"/>
<name>A7RTL5_NEMVE</name>
<evidence type="ECO:0000313" key="3">
    <source>
        <dbReference type="EMBL" id="EDO45289.1"/>
    </source>
</evidence>
<dbReference type="SUPFAM" id="SSF57501">
    <property type="entry name" value="Cystine-knot cytokines"/>
    <property type="match status" value="1"/>
</dbReference>
<accession>A7RTL5</accession>
<dbReference type="PhylomeDB" id="A7RTL5"/>
<dbReference type="GO" id="GO:0070851">
    <property type="term" value="F:growth factor receptor binding"/>
    <property type="evidence" value="ECO:0000318"/>
    <property type="project" value="GO_Central"/>
</dbReference>
<sequence>MRVLYILAVLAFAYTQTSTSFKWPLTLLTDLNKEDTLLDGMQSDDPQADVEKRASDPSESCEYGHKSDVVIDDSSKKILFDSDFSRYYSENDCAPRPVVVILNTPPHVTAIPQYTTLHRCMGITLLGRHQQCVASRMEKLSVQYYDGVTYESHFAVMYNHTKCESQCTKKASDCNANEAFENCLCTCQTSQLKCNTTYQHVDPANCRCNCLVQENCGIYREWNRDTCKCECASCLRNICVKANKNFDEEHCACVE</sequence>
<feature type="chain" id="PRO_5002711529" evidence="2">
    <location>
        <begin position="20"/>
        <end position="255"/>
    </location>
</feature>
<feature type="region of interest" description="Disordered" evidence="1">
    <location>
        <begin position="38"/>
        <end position="64"/>
    </location>
</feature>
<dbReference type="HOGENOM" id="CLU_1091088_0_0_1"/>
<dbReference type="InterPro" id="IPR029034">
    <property type="entry name" value="Cystine-knot_cytokine"/>
</dbReference>
<dbReference type="GO" id="GO:0005615">
    <property type="term" value="C:extracellular space"/>
    <property type="evidence" value="ECO:0000318"/>
    <property type="project" value="GO_Central"/>
</dbReference>
<dbReference type="Proteomes" id="UP000001593">
    <property type="component" value="Unassembled WGS sequence"/>
</dbReference>
<dbReference type="GO" id="GO:0030335">
    <property type="term" value="P:positive regulation of cell migration"/>
    <property type="evidence" value="ECO:0000318"/>
    <property type="project" value="GO_Central"/>
</dbReference>
<keyword evidence="2" id="KW-0732">Signal</keyword>
<feature type="signal peptide" evidence="2">
    <location>
        <begin position="1"/>
        <end position="19"/>
    </location>
</feature>
<dbReference type="Gene3D" id="2.10.90.10">
    <property type="entry name" value="Cystine-knot cytokines"/>
    <property type="match status" value="1"/>
</dbReference>
<reference evidence="3 4" key="1">
    <citation type="journal article" date="2007" name="Science">
        <title>Sea anemone genome reveals ancestral eumetazoan gene repertoire and genomic organization.</title>
        <authorList>
            <person name="Putnam N.H."/>
            <person name="Srivastava M."/>
            <person name="Hellsten U."/>
            <person name="Dirks B."/>
            <person name="Chapman J."/>
            <person name="Salamov A."/>
            <person name="Terry A."/>
            <person name="Shapiro H."/>
            <person name="Lindquist E."/>
            <person name="Kapitonov V.V."/>
            <person name="Jurka J."/>
            <person name="Genikhovich G."/>
            <person name="Grigoriev I.V."/>
            <person name="Lucas S.M."/>
            <person name="Steele R.E."/>
            <person name="Finnerty J.R."/>
            <person name="Technau U."/>
            <person name="Martindale M.Q."/>
            <person name="Rokhsar D.S."/>
        </authorList>
    </citation>
    <scope>NUCLEOTIDE SEQUENCE [LARGE SCALE GENOMIC DNA]</scope>
    <source>
        <strain evidence="4">CH2 X CH6</strain>
    </source>
</reference>
<evidence type="ECO:0000256" key="1">
    <source>
        <dbReference type="SAM" id="MobiDB-lite"/>
    </source>
</evidence>
<keyword evidence="4" id="KW-1185">Reference proteome</keyword>
<organism evidence="3 4">
    <name type="scientific">Nematostella vectensis</name>
    <name type="common">Starlet sea anemone</name>
    <dbReference type="NCBI Taxonomy" id="45351"/>
    <lineage>
        <taxon>Eukaryota</taxon>
        <taxon>Metazoa</taxon>
        <taxon>Cnidaria</taxon>
        <taxon>Anthozoa</taxon>
        <taxon>Hexacorallia</taxon>
        <taxon>Actiniaria</taxon>
        <taxon>Edwardsiidae</taxon>
        <taxon>Nematostella</taxon>
    </lineage>
</organism>
<dbReference type="EMBL" id="DS469537">
    <property type="protein sequence ID" value="EDO45289.1"/>
    <property type="molecule type" value="Genomic_DNA"/>
</dbReference>
<gene>
    <name evidence="3" type="ORF">NEMVEDRAFT_v1g240587</name>
</gene>
<evidence type="ECO:0000313" key="4">
    <source>
        <dbReference type="Proteomes" id="UP000001593"/>
    </source>
</evidence>
<dbReference type="GO" id="GO:0008284">
    <property type="term" value="P:positive regulation of cell population proliferation"/>
    <property type="evidence" value="ECO:0000318"/>
    <property type="project" value="GO_Central"/>
</dbReference>
<feature type="compositionally biased region" description="Basic and acidic residues" evidence="1">
    <location>
        <begin position="49"/>
        <end position="64"/>
    </location>
</feature>
<protein>
    <submittedName>
        <fullName evidence="3">Uncharacterized protein</fullName>
    </submittedName>
</protein>